<gene>
    <name evidence="2" type="ordered locus">Afer_1481</name>
</gene>
<dbReference type="HOGENOM" id="CLU_908003_0_0_11"/>
<feature type="transmembrane region" description="Helical" evidence="1">
    <location>
        <begin position="118"/>
        <end position="140"/>
    </location>
</feature>
<dbReference type="Proteomes" id="UP000000771">
    <property type="component" value="Chromosome"/>
</dbReference>
<feature type="transmembrane region" description="Helical" evidence="1">
    <location>
        <begin position="6"/>
        <end position="29"/>
    </location>
</feature>
<feature type="transmembrane region" description="Helical" evidence="1">
    <location>
        <begin position="275"/>
        <end position="297"/>
    </location>
</feature>
<evidence type="ECO:0000313" key="2">
    <source>
        <dbReference type="EMBL" id="ACU54404.1"/>
    </source>
</evidence>
<proteinExistence type="predicted"/>
<evidence type="ECO:0000313" key="3">
    <source>
        <dbReference type="Proteomes" id="UP000000771"/>
    </source>
</evidence>
<organism evidence="2 3">
    <name type="scientific">Acidimicrobium ferrooxidans (strain DSM 10331 / JCM 15462 / NBRC 103882 / ICP)</name>
    <dbReference type="NCBI Taxonomy" id="525909"/>
    <lineage>
        <taxon>Bacteria</taxon>
        <taxon>Bacillati</taxon>
        <taxon>Actinomycetota</taxon>
        <taxon>Acidimicrobiia</taxon>
        <taxon>Acidimicrobiales</taxon>
        <taxon>Acidimicrobiaceae</taxon>
        <taxon>Acidimicrobium</taxon>
    </lineage>
</organism>
<dbReference type="RefSeq" id="WP_015798886.1">
    <property type="nucleotide sequence ID" value="NC_013124.1"/>
</dbReference>
<evidence type="ECO:0008006" key="4">
    <source>
        <dbReference type="Google" id="ProtNLM"/>
    </source>
</evidence>
<keyword evidence="3" id="KW-1185">Reference proteome</keyword>
<accession>C7M096</accession>
<sequence length="306" mass="33517">MAWFSSPLGISILAGLFAIALVAGVRGLIGYRRSRRLTRWHDHPSRTRSGSATVRFVMNALERRTTSELLQVDLHLLGMDTDEFASFVMRMSLMLLLLIVATLGVLVFIKLMSMNLALIGGIVGIIIAFPGGLVFAETYLRSQAKAARAESALLIAPILSYLRLALTAGAGTMESAMSEYFRVYGTYANPRGRVWLNDWMTGLAKRTLAEVWSDWGRTYQVGIMVTLGSALAQAQRTGAPLVPVLRSLIDQTWRQTTDLVDQTLRSRQNTASLLLLPYMVVFVGTVIVGLFLGNAGLSNALHLLGQ</sequence>
<reference evidence="2 3" key="1">
    <citation type="journal article" date="2009" name="Stand. Genomic Sci.">
        <title>Complete genome sequence of Acidimicrobium ferrooxidans type strain (ICP).</title>
        <authorList>
            <person name="Clum A."/>
            <person name="Nolan M."/>
            <person name="Lang E."/>
            <person name="Glavina Del Rio T."/>
            <person name="Tice H."/>
            <person name="Copeland A."/>
            <person name="Cheng J.F."/>
            <person name="Lucas S."/>
            <person name="Chen F."/>
            <person name="Bruce D."/>
            <person name="Goodwin L."/>
            <person name="Pitluck S."/>
            <person name="Ivanova N."/>
            <person name="Mavrommatis K."/>
            <person name="Mikhailova N."/>
            <person name="Pati A."/>
            <person name="Chen A."/>
            <person name="Palaniappan K."/>
            <person name="Goker M."/>
            <person name="Spring S."/>
            <person name="Land M."/>
            <person name="Hauser L."/>
            <person name="Chang Y.J."/>
            <person name="Jeffries C.C."/>
            <person name="Chain P."/>
            <person name="Bristow J."/>
            <person name="Eisen J.A."/>
            <person name="Markowitz V."/>
            <person name="Hugenholtz P."/>
            <person name="Kyrpides N.C."/>
            <person name="Klenk H.P."/>
            <person name="Lapidus A."/>
        </authorList>
    </citation>
    <scope>NUCLEOTIDE SEQUENCE [LARGE SCALE GENOMIC DNA]</scope>
    <source>
        <strain evidence="3">DSM 10331 / JCM 15462 / NBRC 103882 / ICP</strain>
    </source>
</reference>
<evidence type="ECO:0000256" key="1">
    <source>
        <dbReference type="SAM" id="Phobius"/>
    </source>
</evidence>
<keyword evidence="1" id="KW-0812">Transmembrane</keyword>
<dbReference type="STRING" id="525909.Afer_1481"/>
<dbReference type="KEGG" id="afo:Afer_1481"/>
<dbReference type="EMBL" id="CP001631">
    <property type="protein sequence ID" value="ACU54404.1"/>
    <property type="molecule type" value="Genomic_DNA"/>
</dbReference>
<keyword evidence="1" id="KW-0472">Membrane</keyword>
<keyword evidence="1" id="KW-1133">Transmembrane helix</keyword>
<dbReference type="AlphaFoldDB" id="C7M096"/>
<protein>
    <recommendedName>
        <fullName evidence="4">Type II secretion system protein</fullName>
    </recommendedName>
</protein>
<feature type="transmembrane region" description="Helical" evidence="1">
    <location>
        <begin position="93"/>
        <end position="112"/>
    </location>
</feature>
<name>C7M096_ACIFD</name>